<keyword evidence="2" id="KW-1185">Reference proteome</keyword>
<reference evidence="1" key="2">
    <citation type="journal article" date="2020" name="Nat. Commun.">
        <title>Large-scale genome sequencing of mycorrhizal fungi provides insights into the early evolution of symbiotic traits.</title>
        <authorList>
            <person name="Miyauchi S."/>
            <person name="Kiss E."/>
            <person name="Kuo A."/>
            <person name="Drula E."/>
            <person name="Kohler A."/>
            <person name="Sanchez-Garcia M."/>
            <person name="Morin E."/>
            <person name="Andreopoulos B."/>
            <person name="Barry K.W."/>
            <person name="Bonito G."/>
            <person name="Buee M."/>
            <person name="Carver A."/>
            <person name="Chen C."/>
            <person name="Cichocki N."/>
            <person name="Clum A."/>
            <person name="Culley D."/>
            <person name="Crous P.W."/>
            <person name="Fauchery L."/>
            <person name="Girlanda M."/>
            <person name="Hayes R.D."/>
            <person name="Keri Z."/>
            <person name="LaButti K."/>
            <person name="Lipzen A."/>
            <person name="Lombard V."/>
            <person name="Magnuson J."/>
            <person name="Maillard F."/>
            <person name="Murat C."/>
            <person name="Nolan M."/>
            <person name="Ohm R.A."/>
            <person name="Pangilinan J."/>
            <person name="Pereira M.F."/>
            <person name="Perotto S."/>
            <person name="Peter M."/>
            <person name="Pfister S."/>
            <person name="Riley R."/>
            <person name="Sitrit Y."/>
            <person name="Stielow J.B."/>
            <person name="Szollosi G."/>
            <person name="Zifcakova L."/>
            <person name="Stursova M."/>
            <person name="Spatafora J.W."/>
            <person name="Tedersoo L."/>
            <person name="Vaario L.M."/>
            <person name="Yamada A."/>
            <person name="Yan M."/>
            <person name="Wang P."/>
            <person name="Xu J."/>
            <person name="Bruns T."/>
            <person name="Baldrian P."/>
            <person name="Vilgalys R."/>
            <person name="Dunand C."/>
            <person name="Henrissat B."/>
            <person name="Grigoriev I.V."/>
            <person name="Hibbett D."/>
            <person name="Nagy L.G."/>
            <person name="Martin F.M."/>
        </authorList>
    </citation>
    <scope>NUCLEOTIDE SEQUENCE</scope>
    <source>
        <strain evidence="1">P2</strain>
    </source>
</reference>
<comment type="caution">
    <text evidence="1">The sequence shown here is derived from an EMBL/GenBank/DDBJ whole genome shotgun (WGS) entry which is preliminary data.</text>
</comment>
<organism evidence="1 2">
    <name type="scientific">Thelephora ganbajun</name>
    <name type="common">Ganba fungus</name>
    <dbReference type="NCBI Taxonomy" id="370292"/>
    <lineage>
        <taxon>Eukaryota</taxon>
        <taxon>Fungi</taxon>
        <taxon>Dikarya</taxon>
        <taxon>Basidiomycota</taxon>
        <taxon>Agaricomycotina</taxon>
        <taxon>Agaricomycetes</taxon>
        <taxon>Thelephorales</taxon>
        <taxon>Thelephoraceae</taxon>
        <taxon>Thelephora</taxon>
    </lineage>
</organism>
<name>A0ACB6ZIV5_THEGA</name>
<sequence>MAIIARYRRYLSPPPSPSPWRPSQTSDLTELLPSNAHLRVPLPRMDSDDRRQELAKQLARDDEPLSMCSSGGEDASYLLAKAVAGRYMESYLPTIKEHQVVLERGVEVVEEGLRQRGRGRRGKDALDSVLLSLVHGVEVEWMIWSRIAPPAVAWYAWWVAFAIWRKLDDGERDFLVQFTTNRDKVEAWVAWAFAGLAVVLCVLAFVVWAVVEAARMFSGSKLGPPKRGQQVNLHINHVG</sequence>
<evidence type="ECO:0000313" key="2">
    <source>
        <dbReference type="Proteomes" id="UP000886501"/>
    </source>
</evidence>
<dbReference type="Proteomes" id="UP000886501">
    <property type="component" value="Unassembled WGS sequence"/>
</dbReference>
<evidence type="ECO:0000313" key="1">
    <source>
        <dbReference type="EMBL" id="KAF9649532.1"/>
    </source>
</evidence>
<accession>A0ACB6ZIV5</accession>
<gene>
    <name evidence="1" type="ORF">BDM02DRAFT_1801497</name>
</gene>
<dbReference type="EMBL" id="MU117996">
    <property type="protein sequence ID" value="KAF9649532.1"/>
    <property type="molecule type" value="Genomic_DNA"/>
</dbReference>
<protein>
    <submittedName>
        <fullName evidence="1">Uncharacterized protein</fullName>
    </submittedName>
</protein>
<reference evidence="1" key="1">
    <citation type="submission" date="2019-10" db="EMBL/GenBank/DDBJ databases">
        <authorList>
            <consortium name="DOE Joint Genome Institute"/>
            <person name="Kuo A."/>
            <person name="Miyauchi S."/>
            <person name="Kiss E."/>
            <person name="Drula E."/>
            <person name="Kohler A."/>
            <person name="Sanchez-Garcia M."/>
            <person name="Andreopoulos B."/>
            <person name="Barry K.W."/>
            <person name="Bonito G."/>
            <person name="Buee M."/>
            <person name="Carver A."/>
            <person name="Chen C."/>
            <person name="Cichocki N."/>
            <person name="Clum A."/>
            <person name="Culley D."/>
            <person name="Crous P.W."/>
            <person name="Fauchery L."/>
            <person name="Girlanda M."/>
            <person name="Hayes R."/>
            <person name="Keri Z."/>
            <person name="Labutti K."/>
            <person name="Lipzen A."/>
            <person name="Lombard V."/>
            <person name="Magnuson J."/>
            <person name="Maillard F."/>
            <person name="Morin E."/>
            <person name="Murat C."/>
            <person name="Nolan M."/>
            <person name="Ohm R."/>
            <person name="Pangilinan J."/>
            <person name="Pereira M."/>
            <person name="Perotto S."/>
            <person name="Peter M."/>
            <person name="Riley R."/>
            <person name="Sitrit Y."/>
            <person name="Stielow B."/>
            <person name="Szollosi G."/>
            <person name="Zifcakova L."/>
            <person name="Stursova M."/>
            <person name="Spatafora J.W."/>
            <person name="Tedersoo L."/>
            <person name="Vaario L.-M."/>
            <person name="Yamada A."/>
            <person name="Yan M."/>
            <person name="Wang P."/>
            <person name="Xu J."/>
            <person name="Bruns T."/>
            <person name="Baldrian P."/>
            <person name="Vilgalys R."/>
            <person name="Henrissat B."/>
            <person name="Grigoriev I.V."/>
            <person name="Hibbett D."/>
            <person name="Nagy L.G."/>
            <person name="Martin F.M."/>
        </authorList>
    </citation>
    <scope>NUCLEOTIDE SEQUENCE</scope>
    <source>
        <strain evidence="1">P2</strain>
    </source>
</reference>
<proteinExistence type="predicted"/>